<gene>
    <name evidence="2" type="ORF">WY13_00987</name>
</gene>
<dbReference type="RefSeq" id="WP_063554564.1">
    <property type="nucleotide sequence ID" value="NZ_LITT01000009.1"/>
</dbReference>
<dbReference type="EMBL" id="LITT01000009">
    <property type="protein sequence ID" value="OAA90921.1"/>
    <property type="molecule type" value="Genomic_DNA"/>
</dbReference>
<reference evidence="2 3" key="1">
    <citation type="journal article" date="2015" name="Biotechnol. Bioeng.">
        <title>Genome sequence and phenotypic characterization of Caulobacter segnis.</title>
        <authorList>
            <person name="Patel S."/>
            <person name="Fletcher B."/>
            <person name="Scott D.C."/>
            <person name="Ely B."/>
        </authorList>
    </citation>
    <scope>NUCLEOTIDE SEQUENCE [LARGE SCALE GENOMIC DNA]</scope>
    <source>
        <strain evidence="2 3">ERI-2</strain>
    </source>
</reference>
<feature type="transmembrane region" description="Helical" evidence="1">
    <location>
        <begin position="15"/>
        <end position="33"/>
    </location>
</feature>
<evidence type="ECO:0000313" key="2">
    <source>
        <dbReference type="EMBL" id="OAA90921.1"/>
    </source>
</evidence>
<name>A0A166RLV1_9CLOT</name>
<dbReference type="Proteomes" id="UP000077407">
    <property type="component" value="Unassembled WGS sequence"/>
</dbReference>
<dbReference type="OrthoDB" id="1908093at2"/>
<keyword evidence="1" id="KW-1133">Transmembrane helix</keyword>
<organism evidence="2 3">
    <name type="scientific">Clostridium ljungdahlii</name>
    <dbReference type="NCBI Taxonomy" id="1538"/>
    <lineage>
        <taxon>Bacteria</taxon>
        <taxon>Bacillati</taxon>
        <taxon>Bacillota</taxon>
        <taxon>Clostridia</taxon>
        <taxon>Eubacteriales</taxon>
        <taxon>Clostridiaceae</taxon>
        <taxon>Clostridium</taxon>
    </lineage>
</organism>
<protein>
    <submittedName>
        <fullName evidence="2">Uncharacterized protein</fullName>
    </submittedName>
</protein>
<accession>A0A166RLV1</accession>
<proteinExistence type="predicted"/>
<comment type="caution">
    <text evidence="2">The sequence shown here is derived from an EMBL/GenBank/DDBJ whole genome shotgun (WGS) entry which is preliminary data.</text>
</comment>
<dbReference type="PATRIC" id="fig|1538.10.peg.1493"/>
<dbReference type="AlphaFoldDB" id="A0A166RLV1"/>
<evidence type="ECO:0000313" key="3">
    <source>
        <dbReference type="Proteomes" id="UP000077407"/>
    </source>
</evidence>
<sequence>MNRENINKIYKNKRIVIIGIAAVLLISLVVVYVKSYEKLVSKSYVGTYQLHKVDGYYLGKGTNDDDKMEYVFQVEPIDGSKTLSDNVDVTEGVTIIESYTDGEKESILKIANKSIAKKSMDAFKNNLGKNDTVSVFAASYKNWSGKVNTKYEYEILINKSDIKDFDD</sequence>
<evidence type="ECO:0000256" key="1">
    <source>
        <dbReference type="SAM" id="Phobius"/>
    </source>
</evidence>
<keyword evidence="1" id="KW-0812">Transmembrane</keyword>
<keyword evidence="1" id="KW-0472">Membrane</keyword>